<feature type="compositionally biased region" description="Polar residues" evidence="1">
    <location>
        <begin position="214"/>
        <end position="223"/>
    </location>
</feature>
<evidence type="ECO:0000256" key="1">
    <source>
        <dbReference type="SAM" id="MobiDB-lite"/>
    </source>
</evidence>
<organism evidence="2 3">
    <name type="scientific">Sclerotinia borealis (strain F-4128)</name>
    <dbReference type="NCBI Taxonomy" id="1432307"/>
    <lineage>
        <taxon>Eukaryota</taxon>
        <taxon>Fungi</taxon>
        <taxon>Dikarya</taxon>
        <taxon>Ascomycota</taxon>
        <taxon>Pezizomycotina</taxon>
        <taxon>Leotiomycetes</taxon>
        <taxon>Helotiales</taxon>
        <taxon>Sclerotiniaceae</taxon>
        <taxon>Sclerotinia</taxon>
    </lineage>
</organism>
<feature type="compositionally biased region" description="Polar residues" evidence="1">
    <location>
        <begin position="47"/>
        <end position="56"/>
    </location>
</feature>
<feature type="region of interest" description="Disordered" evidence="1">
    <location>
        <begin position="205"/>
        <end position="226"/>
    </location>
</feature>
<accession>W9CB92</accession>
<dbReference type="OrthoDB" id="3555855at2759"/>
<dbReference type="Proteomes" id="UP000019487">
    <property type="component" value="Unassembled WGS sequence"/>
</dbReference>
<protein>
    <submittedName>
        <fullName evidence="2">Uncharacterized protein</fullName>
    </submittedName>
</protein>
<comment type="caution">
    <text evidence="2">The sequence shown here is derived from an EMBL/GenBank/DDBJ whole genome shotgun (WGS) entry which is preliminary data.</text>
</comment>
<reference evidence="2 3" key="1">
    <citation type="journal article" date="2014" name="Genome Announc.">
        <title>Draft genome sequence of Sclerotinia borealis, a psychrophilic plant pathogenic fungus.</title>
        <authorList>
            <person name="Mardanov A.V."/>
            <person name="Beletsky A.V."/>
            <person name="Kadnikov V.V."/>
            <person name="Ignatov A.N."/>
            <person name="Ravin N.V."/>
        </authorList>
    </citation>
    <scope>NUCLEOTIDE SEQUENCE [LARGE SCALE GENOMIC DNA]</scope>
    <source>
        <strain evidence="3">F-4157</strain>
    </source>
</reference>
<dbReference type="EMBL" id="AYSA01000423">
    <property type="protein sequence ID" value="ESZ92129.1"/>
    <property type="molecule type" value="Genomic_DNA"/>
</dbReference>
<keyword evidence="3" id="KW-1185">Reference proteome</keyword>
<evidence type="ECO:0000313" key="2">
    <source>
        <dbReference type="EMBL" id="ESZ92129.1"/>
    </source>
</evidence>
<sequence length="266" mass="29598">MTDYLADLGVKKTSWDIGPVSQLIYSRAYNTGTTVYIKQNNRTISTSGKENIQIGSAPSGEDSGNPPPADDDTSESTSDQTSTGRHNYTPSIPLPALHPRIHSHIDNIPASFSISRAFTLCNSKLQIHAHTPERIASALATLPTLIIELLPHPELSPSKVLRISNDRIIDFYGPMSKRLMIGISGIPSQIRNGIKEYPKRKEECAKQKAEQSKAGRTSNTNKIPLNIDPDMLTLEEQIWKDVKENFWKKCWSEKKDDGDENDDGEK</sequence>
<dbReference type="HOGENOM" id="CLU_1046476_0_0_1"/>
<name>W9CB92_SCLBF</name>
<proteinExistence type="predicted"/>
<dbReference type="AlphaFoldDB" id="W9CB92"/>
<gene>
    <name evidence="2" type="ORF">SBOR_7485</name>
</gene>
<feature type="region of interest" description="Disordered" evidence="1">
    <location>
        <begin position="47"/>
        <end position="93"/>
    </location>
</feature>
<evidence type="ECO:0000313" key="3">
    <source>
        <dbReference type="Proteomes" id="UP000019487"/>
    </source>
</evidence>